<dbReference type="RefSeq" id="WP_069829674.1">
    <property type="nucleotide sequence ID" value="NZ_MDJD01000034.1"/>
</dbReference>
<protein>
    <recommendedName>
        <fullName evidence="4">Secretion system C-terminal sorting domain-containing protein</fullName>
    </recommendedName>
</protein>
<evidence type="ECO:0000313" key="3">
    <source>
        <dbReference type="Proteomes" id="UP000095713"/>
    </source>
</evidence>
<gene>
    <name evidence="2" type="ORF">A8C32_01500</name>
</gene>
<dbReference type="SUPFAM" id="SSF49373">
    <property type="entry name" value="Invasin/intimin cell-adhesion fragments"/>
    <property type="match status" value="1"/>
</dbReference>
<sequence>MKIKLIYLLILTMPLLSYKASVKNNEATNKLELLTTQTEFTAGSSIILKFSSHSKSMPTIYISNSYGSTTIKPKLENNILYYSIPEVISLKSGIVTWMLLNNNHSIFGQFNINPKQVVASLETYLGPPSIEAGGTDYSMFVVIPTDPYDNPLKDGTPTTVKHQFLANKSLDLVYSKNLIGYKNIYSEIKTGRILISSECLTKNSKEYTINVLPAIPIDFTISHQRNHDYADGNQITTFYTSIIRDKYGNIVSDGTYVEFFITNTSNNILKTAGTTINGVAAAKMIHPDQGNLWTVKAFINGMAESNEISLSYKQAILDFEVIFSKNNRTITIGPLKSFMNQMIPDGLEVSLSIYKNDKKINTLLKSTFEGYTTFKLSKDVFPHGIYTMNIKTAGLVKTFKNVKL</sequence>
<feature type="chain" id="PRO_5009186189" description="Secretion system C-terminal sorting domain-containing protein" evidence="1">
    <location>
        <begin position="20"/>
        <end position="404"/>
    </location>
</feature>
<accession>A0A1E5T9W4</accession>
<dbReference type="Proteomes" id="UP000095713">
    <property type="component" value="Unassembled WGS sequence"/>
</dbReference>
<keyword evidence="3" id="KW-1185">Reference proteome</keyword>
<dbReference type="EMBL" id="MDJD01000034">
    <property type="protein sequence ID" value="OEK08164.1"/>
    <property type="molecule type" value="Genomic_DNA"/>
</dbReference>
<evidence type="ECO:0000313" key="2">
    <source>
        <dbReference type="EMBL" id="OEK08164.1"/>
    </source>
</evidence>
<dbReference type="InterPro" id="IPR013783">
    <property type="entry name" value="Ig-like_fold"/>
</dbReference>
<reference evidence="2 3" key="1">
    <citation type="submission" date="2016-05" db="EMBL/GenBank/DDBJ databases">
        <title>Draft Genome Sequence of Algibacter sp. Strain SK-16 Isolated from the Surface Water of Aburatsubo Inlet.</title>
        <authorList>
            <person name="Wong S.-K."/>
            <person name="Yoshizawa S."/>
            <person name="Nakajima Y."/>
            <person name="Ogura Y."/>
            <person name="Tetsuya H."/>
            <person name="Hamasaki K."/>
        </authorList>
    </citation>
    <scope>NUCLEOTIDE SEQUENCE [LARGE SCALE GENOMIC DNA]</scope>
    <source>
        <strain evidence="2 3">SK-16</strain>
    </source>
</reference>
<dbReference type="OrthoDB" id="980944at2"/>
<feature type="signal peptide" evidence="1">
    <location>
        <begin position="1"/>
        <end position="19"/>
    </location>
</feature>
<dbReference type="AlphaFoldDB" id="A0A1E5T9W4"/>
<evidence type="ECO:0000256" key="1">
    <source>
        <dbReference type="SAM" id="SignalP"/>
    </source>
</evidence>
<comment type="caution">
    <text evidence="2">The sequence shown here is derived from an EMBL/GenBank/DDBJ whole genome shotgun (WGS) entry which is preliminary data.</text>
</comment>
<evidence type="ECO:0008006" key="4">
    <source>
        <dbReference type="Google" id="ProtNLM"/>
    </source>
</evidence>
<proteinExistence type="predicted"/>
<name>A0A1E5T9W4_9FLAO</name>
<dbReference type="InterPro" id="IPR008964">
    <property type="entry name" value="Invasin/intimin_cell_adhesion"/>
</dbReference>
<organism evidence="2 3">
    <name type="scientific">Flavivirga aquatica</name>
    <dbReference type="NCBI Taxonomy" id="1849968"/>
    <lineage>
        <taxon>Bacteria</taxon>
        <taxon>Pseudomonadati</taxon>
        <taxon>Bacteroidota</taxon>
        <taxon>Flavobacteriia</taxon>
        <taxon>Flavobacteriales</taxon>
        <taxon>Flavobacteriaceae</taxon>
        <taxon>Flavivirga</taxon>
    </lineage>
</organism>
<keyword evidence="1" id="KW-0732">Signal</keyword>
<dbReference type="STRING" id="1849968.A8C32_01500"/>
<dbReference type="Gene3D" id="2.60.40.10">
    <property type="entry name" value="Immunoglobulins"/>
    <property type="match status" value="1"/>
</dbReference>